<organism evidence="1">
    <name type="scientific">Anguilla anguilla</name>
    <name type="common">European freshwater eel</name>
    <name type="synonym">Muraena anguilla</name>
    <dbReference type="NCBI Taxonomy" id="7936"/>
    <lineage>
        <taxon>Eukaryota</taxon>
        <taxon>Metazoa</taxon>
        <taxon>Chordata</taxon>
        <taxon>Craniata</taxon>
        <taxon>Vertebrata</taxon>
        <taxon>Euteleostomi</taxon>
        <taxon>Actinopterygii</taxon>
        <taxon>Neopterygii</taxon>
        <taxon>Teleostei</taxon>
        <taxon>Anguilliformes</taxon>
        <taxon>Anguillidae</taxon>
        <taxon>Anguilla</taxon>
    </lineage>
</organism>
<proteinExistence type="predicted"/>
<reference evidence="1" key="2">
    <citation type="journal article" date="2015" name="Fish Shellfish Immunol.">
        <title>Early steps in the European eel (Anguilla anguilla)-Vibrio vulnificus interaction in the gills: Role of the RtxA13 toxin.</title>
        <authorList>
            <person name="Callol A."/>
            <person name="Pajuelo D."/>
            <person name="Ebbesson L."/>
            <person name="Teles M."/>
            <person name="MacKenzie S."/>
            <person name="Amaro C."/>
        </authorList>
    </citation>
    <scope>NUCLEOTIDE SEQUENCE</scope>
</reference>
<dbReference type="AlphaFoldDB" id="A0A0E9XI98"/>
<reference evidence="1" key="1">
    <citation type="submission" date="2014-11" db="EMBL/GenBank/DDBJ databases">
        <authorList>
            <person name="Amaro Gonzalez C."/>
        </authorList>
    </citation>
    <scope>NUCLEOTIDE SEQUENCE</scope>
</reference>
<protein>
    <submittedName>
        <fullName evidence="1">Uncharacterized protein</fullName>
    </submittedName>
</protein>
<dbReference type="EMBL" id="GBXM01007169">
    <property type="protein sequence ID" value="JAI01409.1"/>
    <property type="molecule type" value="Transcribed_RNA"/>
</dbReference>
<accession>A0A0E9XI98</accession>
<sequence length="94" mass="10761">MTIVCSKYVLCLLHKEQDQEWASQLVVHLEELQQMRAQRLTVNAILGHIWEANFEEVGETPACVIIKNLYYASLKLNLSLRLKSKTNCSLEALS</sequence>
<evidence type="ECO:0000313" key="1">
    <source>
        <dbReference type="EMBL" id="JAI01409.1"/>
    </source>
</evidence>
<name>A0A0E9XI98_ANGAN</name>